<dbReference type="InterPro" id="IPR000529">
    <property type="entry name" value="Ribosomal_bS6"/>
</dbReference>
<evidence type="ECO:0000256" key="1">
    <source>
        <dbReference type="ARBA" id="ARBA00009512"/>
    </source>
</evidence>
<dbReference type="CDD" id="cd15465">
    <property type="entry name" value="bS6_mito"/>
    <property type="match status" value="1"/>
</dbReference>
<proteinExistence type="inferred from homology"/>
<gene>
    <name evidence="2" type="ORF">GOMPHAMPRED_004708</name>
</gene>
<dbReference type="InterPro" id="IPR014717">
    <property type="entry name" value="Transl_elong_EF1B/ribsomal_bS6"/>
</dbReference>
<reference evidence="2" key="1">
    <citation type="submission" date="2021-03" db="EMBL/GenBank/DDBJ databases">
        <authorList>
            <person name="Tagirdzhanova G."/>
        </authorList>
    </citation>
    <scope>NUCLEOTIDE SEQUENCE</scope>
</reference>
<comment type="similarity">
    <text evidence="1">Belongs to the bacterial ribosomal protein bS6 family.</text>
</comment>
<organism evidence="2 3">
    <name type="scientific">Gomphillus americanus</name>
    <dbReference type="NCBI Taxonomy" id="1940652"/>
    <lineage>
        <taxon>Eukaryota</taxon>
        <taxon>Fungi</taxon>
        <taxon>Dikarya</taxon>
        <taxon>Ascomycota</taxon>
        <taxon>Pezizomycotina</taxon>
        <taxon>Lecanoromycetes</taxon>
        <taxon>OSLEUM clade</taxon>
        <taxon>Ostropomycetidae</taxon>
        <taxon>Ostropales</taxon>
        <taxon>Graphidaceae</taxon>
        <taxon>Gomphilloideae</taxon>
        <taxon>Gomphillus</taxon>
    </lineage>
</organism>
<dbReference type="Gene3D" id="3.30.70.60">
    <property type="match status" value="1"/>
</dbReference>
<dbReference type="SUPFAM" id="SSF54995">
    <property type="entry name" value="Ribosomal protein S6"/>
    <property type="match status" value="1"/>
</dbReference>
<dbReference type="Pfam" id="PF01250">
    <property type="entry name" value="Ribosomal_S6"/>
    <property type="match status" value="1"/>
</dbReference>
<dbReference type="GO" id="GO:0003735">
    <property type="term" value="F:structural constituent of ribosome"/>
    <property type="evidence" value="ECO:0007669"/>
    <property type="project" value="InterPro"/>
</dbReference>
<evidence type="ECO:0008006" key="4">
    <source>
        <dbReference type="Google" id="ProtNLM"/>
    </source>
</evidence>
<name>A0A8H3EP78_9LECA</name>
<sequence length="110" mass="12545">MIISQRGVVRDIANWGQYLLSAPIRRNQERHDFGHHTVMRFDCAPGTQAAVKKMLSVDPRVIRYTLVKLGDGTLRGTNEYADVEWTKRLSDDRALKKEQAAFVRGMAMGR</sequence>
<dbReference type="GO" id="GO:0070181">
    <property type="term" value="F:small ribosomal subunit rRNA binding"/>
    <property type="evidence" value="ECO:0007669"/>
    <property type="project" value="TreeGrafter"/>
</dbReference>
<comment type="caution">
    <text evidence="2">The sequence shown here is derived from an EMBL/GenBank/DDBJ whole genome shotgun (WGS) entry which is preliminary data.</text>
</comment>
<keyword evidence="3" id="KW-1185">Reference proteome</keyword>
<dbReference type="GO" id="GO:0006412">
    <property type="term" value="P:translation"/>
    <property type="evidence" value="ECO:0007669"/>
    <property type="project" value="InterPro"/>
</dbReference>
<dbReference type="PANTHER" id="PTHR21011:SF1">
    <property type="entry name" value="SMALL RIBOSOMAL SUBUNIT PROTEIN BS6M"/>
    <property type="match status" value="1"/>
</dbReference>
<evidence type="ECO:0000313" key="3">
    <source>
        <dbReference type="Proteomes" id="UP000664169"/>
    </source>
</evidence>
<dbReference type="Proteomes" id="UP000664169">
    <property type="component" value="Unassembled WGS sequence"/>
</dbReference>
<protein>
    <recommendedName>
        <fullName evidence="4">Ribosomal protein S6</fullName>
    </recommendedName>
</protein>
<dbReference type="AlphaFoldDB" id="A0A8H3EP78"/>
<dbReference type="InterPro" id="IPR035980">
    <property type="entry name" value="Ribosomal_bS6_sf"/>
</dbReference>
<dbReference type="OrthoDB" id="10259681at2759"/>
<evidence type="ECO:0000313" key="2">
    <source>
        <dbReference type="EMBL" id="CAF9906441.1"/>
    </source>
</evidence>
<dbReference type="PANTHER" id="PTHR21011">
    <property type="entry name" value="MITOCHONDRIAL 28S RIBOSOMAL PROTEIN S6"/>
    <property type="match status" value="1"/>
</dbReference>
<dbReference type="EMBL" id="CAJPDQ010000003">
    <property type="protein sequence ID" value="CAF9906441.1"/>
    <property type="molecule type" value="Genomic_DNA"/>
</dbReference>
<dbReference type="GO" id="GO:0005763">
    <property type="term" value="C:mitochondrial small ribosomal subunit"/>
    <property type="evidence" value="ECO:0007669"/>
    <property type="project" value="TreeGrafter"/>
</dbReference>
<accession>A0A8H3EP78</accession>